<reference evidence="1 2" key="2">
    <citation type="journal article" date="2022" name="Mol. Ecol. Resour.">
        <title>The genomes of chicory, endive, great burdock and yacon provide insights into Asteraceae paleo-polyploidization history and plant inulin production.</title>
        <authorList>
            <person name="Fan W."/>
            <person name="Wang S."/>
            <person name="Wang H."/>
            <person name="Wang A."/>
            <person name="Jiang F."/>
            <person name="Liu H."/>
            <person name="Zhao H."/>
            <person name="Xu D."/>
            <person name="Zhang Y."/>
        </authorList>
    </citation>
    <scope>NUCLEOTIDE SEQUENCE [LARGE SCALE GENOMIC DNA]</scope>
    <source>
        <strain evidence="2">cv. Yunnan</strain>
        <tissue evidence="1">Leaves</tissue>
    </source>
</reference>
<name>A0ACB9IGX2_9ASTR</name>
<accession>A0ACB9IGX2</accession>
<evidence type="ECO:0000313" key="1">
    <source>
        <dbReference type="EMBL" id="KAI3807504.1"/>
    </source>
</evidence>
<dbReference type="EMBL" id="CM042025">
    <property type="protein sequence ID" value="KAI3807504.1"/>
    <property type="molecule type" value="Genomic_DNA"/>
</dbReference>
<gene>
    <name evidence="1" type="ORF">L1987_23434</name>
</gene>
<sequence length="165" mass="18858">MLSISPAISRIYNLSDRPNLHCHHYNRQFTSYRPPPPPPSSHLRAPKTVRLRQNFQISAIDSAQPFDYESKLSNRIAKSKTLKISTVGFDNFDQFLAKTFVYQGHTVLAHSRTDYSTVAAVLCVSFYSNADDLFEEHPEIILLCTSILDVMQNTHVNNAYFTTFE</sequence>
<dbReference type="Proteomes" id="UP001056120">
    <property type="component" value="Linkage Group LG08"/>
</dbReference>
<protein>
    <submittedName>
        <fullName evidence="1">Uncharacterized protein</fullName>
    </submittedName>
</protein>
<comment type="caution">
    <text evidence="1">The sequence shown here is derived from an EMBL/GenBank/DDBJ whole genome shotgun (WGS) entry which is preliminary data.</text>
</comment>
<organism evidence="1 2">
    <name type="scientific">Smallanthus sonchifolius</name>
    <dbReference type="NCBI Taxonomy" id="185202"/>
    <lineage>
        <taxon>Eukaryota</taxon>
        <taxon>Viridiplantae</taxon>
        <taxon>Streptophyta</taxon>
        <taxon>Embryophyta</taxon>
        <taxon>Tracheophyta</taxon>
        <taxon>Spermatophyta</taxon>
        <taxon>Magnoliopsida</taxon>
        <taxon>eudicotyledons</taxon>
        <taxon>Gunneridae</taxon>
        <taxon>Pentapetalae</taxon>
        <taxon>asterids</taxon>
        <taxon>campanulids</taxon>
        <taxon>Asterales</taxon>
        <taxon>Asteraceae</taxon>
        <taxon>Asteroideae</taxon>
        <taxon>Heliantheae alliance</taxon>
        <taxon>Millerieae</taxon>
        <taxon>Smallanthus</taxon>
    </lineage>
</organism>
<keyword evidence="2" id="KW-1185">Reference proteome</keyword>
<proteinExistence type="predicted"/>
<reference evidence="2" key="1">
    <citation type="journal article" date="2022" name="Mol. Ecol. Resour.">
        <title>The genomes of chicory, endive, great burdock and yacon provide insights into Asteraceae palaeo-polyploidization history and plant inulin production.</title>
        <authorList>
            <person name="Fan W."/>
            <person name="Wang S."/>
            <person name="Wang H."/>
            <person name="Wang A."/>
            <person name="Jiang F."/>
            <person name="Liu H."/>
            <person name="Zhao H."/>
            <person name="Xu D."/>
            <person name="Zhang Y."/>
        </authorList>
    </citation>
    <scope>NUCLEOTIDE SEQUENCE [LARGE SCALE GENOMIC DNA]</scope>
    <source>
        <strain evidence="2">cv. Yunnan</strain>
    </source>
</reference>
<evidence type="ECO:0000313" key="2">
    <source>
        <dbReference type="Proteomes" id="UP001056120"/>
    </source>
</evidence>